<dbReference type="EMBL" id="JAHSPG010000001">
    <property type="protein sequence ID" value="MBV4356069.1"/>
    <property type="molecule type" value="Genomic_DNA"/>
</dbReference>
<evidence type="ECO:0000313" key="2">
    <source>
        <dbReference type="Proteomes" id="UP000812270"/>
    </source>
</evidence>
<organism evidence="1 2">
    <name type="scientific">Pinibacter aurantiacus</name>
    <dbReference type="NCBI Taxonomy" id="2851599"/>
    <lineage>
        <taxon>Bacteria</taxon>
        <taxon>Pseudomonadati</taxon>
        <taxon>Bacteroidota</taxon>
        <taxon>Chitinophagia</taxon>
        <taxon>Chitinophagales</taxon>
        <taxon>Chitinophagaceae</taxon>
        <taxon>Pinibacter</taxon>
    </lineage>
</organism>
<comment type="caution">
    <text evidence="1">The sequence shown here is derived from an EMBL/GenBank/DDBJ whole genome shotgun (WGS) entry which is preliminary data.</text>
</comment>
<evidence type="ECO:0000313" key="1">
    <source>
        <dbReference type="EMBL" id="MBV4356069.1"/>
    </source>
</evidence>
<dbReference type="AlphaFoldDB" id="A0A9E2S7B9"/>
<sequence length="66" mass="7478">MSFVKGKNESHWFSICVSADSCLIVLDDEKKLQANRKTAVINDYGIDWCEKSRADVLVVEPNLLSF</sequence>
<reference evidence="1" key="1">
    <citation type="submission" date="2021-06" db="EMBL/GenBank/DDBJ databases">
        <authorList>
            <person name="Huq M.A."/>
        </authorList>
    </citation>
    <scope>NUCLEOTIDE SEQUENCE</scope>
    <source>
        <strain evidence="1">MAH-26</strain>
    </source>
</reference>
<gene>
    <name evidence="1" type="ORF">KTO63_02850</name>
</gene>
<proteinExistence type="predicted"/>
<name>A0A9E2S7B9_9BACT</name>
<dbReference type="RefSeq" id="WP_217789608.1">
    <property type="nucleotide sequence ID" value="NZ_JAHSPG010000001.1"/>
</dbReference>
<keyword evidence="2" id="KW-1185">Reference proteome</keyword>
<protein>
    <submittedName>
        <fullName evidence="1">Uncharacterized protein</fullName>
    </submittedName>
</protein>
<dbReference type="Proteomes" id="UP000812270">
    <property type="component" value="Unassembled WGS sequence"/>
</dbReference>
<accession>A0A9E2S7B9</accession>